<dbReference type="InterPro" id="IPR002110">
    <property type="entry name" value="Ankyrin_rpt"/>
</dbReference>
<dbReference type="InterPro" id="IPR036770">
    <property type="entry name" value="Ankyrin_rpt-contain_sf"/>
</dbReference>
<reference evidence="5 6" key="1">
    <citation type="journal article" date="2024" name="Nat. Commun.">
        <title>Phylogenomics reveals the evolutionary origins of lichenization in chlorophyte algae.</title>
        <authorList>
            <person name="Puginier C."/>
            <person name="Libourel C."/>
            <person name="Otte J."/>
            <person name="Skaloud P."/>
            <person name="Haon M."/>
            <person name="Grisel S."/>
            <person name="Petersen M."/>
            <person name="Berrin J.G."/>
            <person name="Delaux P.M."/>
            <person name="Dal Grande F."/>
            <person name="Keller J."/>
        </authorList>
    </citation>
    <scope>NUCLEOTIDE SEQUENCE [LARGE SCALE GENOMIC DNA]</scope>
    <source>
        <strain evidence="5 6">SAG 2043</strain>
    </source>
</reference>
<dbReference type="EMBL" id="JALJOR010000014">
    <property type="protein sequence ID" value="KAK9806116.1"/>
    <property type="molecule type" value="Genomic_DNA"/>
</dbReference>
<dbReference type="PROSITE" id="PS50088">
    <property type="entry name" value="ANK_REPEAT"/>
    <property type="match status" value="1"/>
</dbReference>
<evidence type="ECO:0000313" key="6">
    <source>
        <dbReference type="Proteomes" id="UP001489004"/>
    </source>
</evidence>
<protein>
    <submittedName>
        <fullName evidence="5">Uncharacterized protein</fullName>
    </submittedName>
</protein>
<accession>A0AAW1PCF0</accession>
<dbReference type="SUPFAM" id="SSF48403">
    <property type="entry name" value="Ankyrin repeat"/>
    <property type="match status" value="1"/>
</dbReference>
<proteinExistence type="predicted"/>
<evidence type="ECO:0000256" key="1">
    <source>
        <dbReference type="ARBA" id="ARBA00022737"/>
    </source>
</evidence>
<name>A0AAW1PCF0_9CHLO</name>
<evidence type="ECO:0000256" key="4">
    <source>
        <dbReference type="SAM" id="MobiDB-lite"/>
    </source>
</evidence>
<dbReference type="PANTHER" id="PTHR24198">
    <property type="entry name" value="ANKYRIN REPEAT AND PROTEIN KINASE DOMAIN-CONTAINING PROTEIN"/>
    <property type="match status" value="1"/>
</dbReference>
<dbReference type="AlphaFoldDB" id="A0AAW1PCF0"/>
<dbReference type="SMART" id="SM00248">
    <property type="entry name" value="ANK"/>
    <property type="match status" value="3"/>
</dbReference>
<dbReference type="Proteomes" id="UP001489004">
    <property type="component" value="Unassembled WGS sequence"/>
</dbReference>
<feature type="repeat" description="ANK" evidence="3">
    <location>
        <begin position="540"/>
        <end position="572"/>
    </location>
</feature>
<keyword evidence="6" id="KW-1185">Reference proteome</keyword>
<keyword evidence="2 3" id="KW-0040">ANK repeat</keyword>
<evidence type="ECO:0000256" key="2">
    <source>
        <dbReference type="ARBA" id="ARBA00023043"/>
    </source>
</evidence>
<evidence type="ECO:0000313" key="5">
    <source>
        <dbReference type="EMBL" id="KAK9806116.1"/>
    </source>
</evidence>
<evidence type="ECO:0000256" key="3">
    <source>
        <dbReference type="PROSITE-ProRule" id="PRU00023"/>
    </source>
</evidence>
<feature type="region of interest" description="Disordered" evidence="4">
    <location>
        <begin position="405"/>
        <end position="431"/>
    </location>
</feature>
<organism evidence="5 6">
    <name type="scientific">[Myrmecia] bisecta</name>
    <dbReference type="NCBI Taxonomy" id="41462"/>
    <lineage>
        <taxon>Eukaryota</taxon>
        <taxon>Viridiplantae</taxon>
        <taxon>Chlorophyta</taxon>
        <taxon>core chlorophytes</taxon>
        <taxon>Trebouxiophyceae</taxon>
        <taxon>Trebouxiales</taxon>
        <taxon>Trebouxiaceae</taxon>
        <taxon>Myrmecia</taxon>
    </lineage>
</organism>
<comment type="caution">
    <text evidence="5">The sequence shown here is derived from an EMBL/GenBank/DDBJ whole genome shotgun (WGS) entry which is preliminary data.</text>
</comment>
<feature type="compositionally biased region" description="Acidic residues" evidence="4">
    <location>
        <begin position="412"/>
        <end position="429"/>
    </location>
</feature>
<keyword evidence="1" id="KW-0677">Repeat</keyword>
<gene>
    <name evidence="5" type="ORF">WJX72_002178</name>
</gene>
<dbReference type="Gene3D" id="1.25.40.20">
    <property type="entry name" value="Ankyrin repeat-containing domain"/>
    <property type="match status" value="1"/>
</dbReference>
<dbReference type="Pfam" id="PF12796">
    <property type="entry name" value="Ank_2"/>
    <property type="match status" value="1"/>
</dbReference>
<dbReference type="PANTHER" id="PTHR24198:SF165">
    <property type="entry name" value="ANKYRIN REPEAT-CONTAINING PROTEIN-RELATED"/>
    <property type="match status" value="1"/>
</dbReference>
<sequence>MGNGGGELADDVVYNTDMYPKATRDFYGFCPAAPRSASVEDELYGSEDCFSDCSTPVDNDPDDMEMHEAIKEGDPAHLRAYLAAQLAGGRHQLFTGAYCRVLLEREDSAGLTPHELAAKLGHMECLEALEEQADLLIAGYGDCTESTELHALIMAAQEGQMEEMFAISRGRRTVCQCYTRPHMPAKLEAWRAENPGFLSPKQKRTKEKRDWQAANPGLVHPDNQPGVRPKRLTPLEAWRAANPGYRHPSELPDPALLRMDDRPRHRVDTGWDVRGGPWAMSGRAGQVAGHATQQPEIRTTAIIRPSPLVATKLNRGPTPQMRIIPRDGGLWTGIRSHGTCSTLPTAGCPSHRHIRVPKKELHKHRRGLGSMGKGGGQMADDVMYNTWMYPEASRDFYGFGPNYSGSEHDFNLDDPDEENPEPDDDNPDDMEMHEAAEQGDADRLQAYLTRELDHGSHQIYPEAYYRVLLQRTNAAGHTVAEVAAQHGHLNCLEVLEKRSDGDDFDANALVMAALHGQLEICRYFLMDAAGWACRCRRQKDGMTVLHAAAELGNKELLELIFSLKPGADVFDINTQDTHKRAPHQVGA</sequence>
<dbReference type="GO" id="GO:0005737">
    <property type="term" value="C:cytoplasm"/>
    <property type="evidence" value="ECO:0007669"/>
    <property type="project" value="TreeGrafter"/>
</dbReference>